<keyword evidence="2" id="KW-1185">Reference proteome</keyword>
<evidence type="ECO:0000313" key="2">
    <source>
        <dbReference type="Proteomes" id="UP000019426"/>
    </source>
</evidence>
<dbReference type="PATRIC" id="fig|1216932.3.peg.2773"/>
<dbReference type="RefSeq" id="WP_044040114.1">
    <property type="nucleotide sequence ID" value="NZ_HG917869.1"/>
</dbReference>
<reference evidence="1 2" key="1">
    <citation type="submission" date="2013-11" db="EMBL/GenBank/DDBJ databases">
        <title>Complete genome sequence of Clostridum sp. M2/40.</title>
        <authorList>
            <person name="Wibberg D."/>
            <person name="Puehler A."/>
            <person name="Schlueter A."/>
        </authorList>
    </citation>
    <scope>NUCLEOTIDE SEQUENCE [LARGE SCALE GENOMIC DNA]</scope>
    <source>
        <strain evidence="2">M2/40</strain>
    </source>
</reference>
<evidence type="ECO:0000313" key="1">
    <source>
        <dbReference type="EMBL" id="CDM69928.1"/>
    </source>
</evidence>
<proteinExistence type="predicted"/>
<sequence length="99" mass="11770">MKRNEVVCSNVLRPILKSYIDGVIYEIRESEGIYRFNHDKDLRALLNNEHVVERLGKEFNEDEIKIIYFKTLDIIKEKLQDNYCLNENKIVTVKRLGVL</sequence>
<protein>
    <submittedName>
        <fullName evidence="1">Uncharacterized protein</fullName>
    </submittedName>
</protein>
<accession>W6RZQ2</accession>
<name>W6RZQ2_9CLOT</name>
<dbReference type="Proteomes" id="UP000019426">
    <property type="component" value="Chromosome M2/40_rep2"/>
</dbReference>
<dbReference type="HOGENOM" id="CLU_2315300_0_0_9"/>
<organism evidence="1 2">
    <name type="scientific">Clostridium bornimense</name>
    <dbReference type="NCBI Taxonomy" id="1216932"/>
    <lineage>
        <taxon>Bacteria</taxon>
        <taxon>Bacillati</taxon>
        <taxon>Bacillota</taxon>
        <taxon>Clostridia</taxon>
        <taxon>Eubacteriales</taxon>
        <taxon>Clostridiaceae</taxon>
        <taxon>Clostridium</taxon>
    </lineage>
</organism>
<dbReference type="STRING" id="1216932.CM240_2811"/>
<dbReference type="EMBL" id="HG917869">
    <property type="protein sequence ID" value="CDM69928.1"/>
    <property type="molecule type" value="Genomic_DNA"/>
</dbReference>
<gene>
    <name evidence="1" type="ORF">CM240_2811</name>
</gene>
<dbReference type="AlphaFoldDB" id="W6RZQ2"/>
<dbReference type="KEGG" id="clt:CM240_2811"/>